<dbReference type="AlphaFoldDB" id="A0A372EEA7"/>
<sequence length="985" mass="108963">MPHSPGGRAGSPREGTEPPTPGDLQPLVFARGAMSESAWLGVCQTIQAFQRKDQSPARVGDGRLEFNGPVELDTGATTHLAPYITGLVAKGQHSQVCDWLEVLAPATRAQLFLSMSAEDKGALKDHADEEIRQRFQGALFDVAAHACRHMNEQFEYHDFIVEHVSAHCSAHSLAKIALLRHDWSGFWTAYRGCTPEDKRGLAYGVSDAVGGLHEVWAGLSTLDLFDWVRQNVEAGFDASLSAGMGLCATWLDRAEGAGDPLRRAILLSAVAHALTERGPSPEQLPLQLGGWDRLLERAWACELTPDLLDAVPERYRERLLSAAVQRAANADTTHALNGLVACYLALCDEPLANADDRCWLGDCLRSAFKDLLAADSGLDERSRAEVQAMQAALDRGVPQQLARHLQNGCLEKAADCIAELCWLAGPGVALDHFDRLAQDFQALLKTVGLTYGLTGKGLHIHELPEEDDEALRRIQKKADGLREAIRRAEITWAEDPRHTTPQEQERHAREMGVLGRQLDRTLARSATVKSERRTQRRSVLQRLLGLLERCGLGENHPLADVVRQHLDSGAVPPCANPESAGRQARMDRLRAHMEQLARRAWRPAWGAWWETRHWIDRLLDLGLGAFGGGVVQALSSAEFDGWWRLAAKDQKASGPLLACALAAAIDGEACGIARMVWLFERFADGLDLRRVLVAMPPPWQSETPVSGVDRLLRIASRLISQRDWLADRERHAHRWQPGWGLLLDFCRFVAAKPDPASASMERWLIEFCLGLGLEAERAEGQQRRAFLEDLWVRALVNGLPCPAELHARLMENYQWRERMQIHLWDHDNQGLFLSLMEHPLGTPAGGPAPVVLLRHNLATGLLRCRQALNAARVAACAPSGSLGPAFQWAEHWATALVTACRDVLSRPNAEAVGPRWAWNLAALWTAAAETFPQWLDTAIAQHEATWVKTMMGLFTSTDIPTEDKPQALKQTALDWRKALLSSKAQ</sequence>
<dbReference type="Proteomes" id="UP000261931">
    <property type="component" value="Unassembled WGS sequence"/>
</dbReference>
<name>A0A372EEA7_9BURK</name>
<evidence type="ECO:0000313" key="2">
    <source>
        <dbReference type="EMBL" id="RFP76212.1"/>
    </source>
</evidence>
<organism evidence="2 3">
    <name type="scientific">Hydrogenophaga borbori</name>
    <dbReference type="NCBI Taxonomy" id="2294117"/>
    <lineage>
        <taxon>Bacteria</taxon>
        <taxon>Pseudomonadati</taxon>
        <taxon>Pseudomonadota</taxon>
        <taxon>Betaproteobacteria</taxon>
        <taxon>Burkholderiales</taxon>
        <taxon>Comamonadaceae</taxon>
        <taxon>Hydrogenophaga</taxon>
    </lineage>
</organism>
<evidence type="ECO:0000256" key="1">
    <source>
        <dbReference type="SAM" id="MobiDB-lite"/>
    </source>
</evidence>
<gene>
    <name evidence="2" type="ORF">DY262_19980</name>
</gene>
<protein>
    <submittedName>
        <fullName evidence="2">Uncharacterized protein</fullName>
    </submittedName>
</protein>
<keyword evidence="3" id="KW-1185">Reference proteome</keyword>
<reference evidence="2 3" key="1">
    <citation type="submission" date="2018-08" db="EMBL/GenBank/DDBJ databases">
        <title>Hydrogenophaga sp. LA-38 isolated from sludge.</title>
        <authorList>
            <person name="Im W.-T."/>
        </authorList>
    </citation>
    <scope>NUCLEOTIDE SEQUENCE [LARGE SCALE GENOMIC DNA]</scope>
    <source>
        <strain evidence="2 3">LA-38</strain>
    </source>
</reference>
<comment type="caution">
    <text evidence="2">The sequence shown here is derived from an EMBL/GenBank/DDBJ whole genome shotgun (WGS) entry which is preliminary data.</text>
</comment>
<evidence type="ECO:0000313" key="3">
    <source>
        <dbReference type="Proteomes" id="UP000261931"/>
    </source>
</evidence>
<dbReference type="EMBL" id="QVLS01000015">
    <property type="protein sequence ID" value="RFP76212.1"/>
    <property type="molecule type" value="Genomic_DNA"/>
</dbReference>
<accession>A0A372EEA7</accession>
<proteinExistence type="predicted"/>
<feature type="region of interest" description="Disordered" evidence="1">
    <location>
        <begin position="1"/>
        <end position="25"/>
    </location>
</feature>